<feature type="domain" description="DUF7822" evidence="2">
    <location>
        <begin position="13"/>
        <end position="156"/>
    </location>
</feature>
<dbReference type="InterPro" id="IPR035948">
    <property type="entry name" value="YwqG-like_sf"/>
</dbReference>
<dbReference type="RefSeq" id="WP_002704532.1">
    <property type="nucleotide sequence ID" value="NZ_AGRW01000047.1"/>
</dbReference>
<dbReference type="InterPro" id="IPR056724">
    <property type="entry name" value="DUF7822"/>
</dbReference>
<organism evidence="3 4">
    <name type="scientific">Treponema saccharophilum DSM 2985</name>
    <dbReference type="NCBI Taxonomy" id="907348"/>
    <lineage>
        <taxon>Bacteria</taxon>
        <taxon>Pseudomonadati</taxon>
        <taxon>Spirochaetota</taxon>
        <taxon>Spirochaetia</taxon>
        <taxon>Spirochaetales</taxon>
        <taxon>Treponemataceae</taxon>
        <taxon>Treponema</taxon>
    </lineage>
</organism>
<dbReference type="InterPro" id="IPR016187">
    <property type="entry name" value="CTDL_fold"/>
</dbReference>
<dbReference type="OrthoDB" id="1417812at2"/>
<dbReference type="EMBL" id="AGRW01000047">
    <property type="protein sequence ID" value="EIC01768.1"/>
    <property type="molecule type" value="Genomic_DNA"/>
</dbReference>
<accession>H7EL43</accession>
<proteinExistence type="predicted"/>
<dbReference type="Pfam" id="PF09234">
    <property type="entry name" value="DUF1963"/>
    <property type="match status" value="1"/>
</dbReference>
<evidence type="ECO:0000259" key="2">
    <source>
        <dbReference type="Pfam" id="PF25135"/>
    </source>
</evidence>
<dbReference type="Proteomes" id="UP000003571">
    <property type="component" value="Unassembled WGS sequence"/>
</dbReference>
<dbReference type="PANTHER" id="PTHR36436">
    <property type="entry name" value="SLL5081 PROTEIN"/>
    <property type="match status" value="1"/>
</dbReference>
<dbReference type="PATRIC" id="fig|907348.3.peg.1625"/>
<dbReference type="SUPFAM" id="SSF56436">
    <property type="entry name" value="C-type lectin-like"/>
    <property type="match status" value="1"/>
</dbReference>
<evidence type="ECO:0000313" key="4">
    <source>
        <dbReference type="Proteomes" id="UP000003571"/>
    </source>
</evidence>
<dbReference type="Pfam" id="PF25135">
    <property type="entry name" value="DUF7822"/>
    <property type="match status" value="2"/>
</dbReference>
<dbReference type="Pfam" id="PF03781">
    <property type="entry name" value="FGE-sulfatase"/>
    <property type="match status" value="1"/>
</dbReference>
<dbReference type="InterPro" id="IPR015315">
    <property type="entry name" value="DUF1963"/>
</dbReference>
<dbReference type="eggNOG" id="COG1262">
    <property type="taxonomic scope" value="Bacteria"/>
</dbReference>
<evidence type="ECO:0000313" key="3">
    <source>
        <dbReference type="EMBL" id="EIC01768.1"/>
    </source>
</evidence>
<dbReference type="SUPFAM" id="SSF103032">
    <property type="entry name" value="Hypothetical protein YwqG"/>
    <property type="match status" value="1"/>
</dbReference>
<dbReference type="Gene3D" id="2.30.320.10">
    <property type="entry name" value="YwqG-like"/>
    <property type="match status" value="1"/>
</dbReference>
<dbReference type="PANTHER" id="PTHR36436:SF6">
    <property type="entry name" value="SLL5081 PROTEIN"/>
    <property type="match status" value="1"/>
</dbReference>
<dbReference type="InterPro" id="IPR005532">
    <property type="entry name" value="SUMF_dom"/>
</dbReference>
<reference evidence="3 4" key="1">
    <citation type="submission" date="2011-09" db="EMBL/GenBank/DDBJ databases">
        <title>The draft genome of Treponema saccharophilum DSM 2985.</title>
        <authorList>
            <consortium name="US DOE Joint Genome Institute (JGI-PGF)"/>
            <person name="Lucas S."/>
            <person name="Copeland A."/>
            <person name="Lapidus A."/>
            <person name="Glavina del Rio T."/>
            <person name="Dalin E."/>
            <person name="Tice H."/>
            <person name="Bruce D."/>
            <person name="Goodwin L."/>
            <person name="Pitluck S."/>
            <person name="Peters L."/>
            <person name="Kyrpides N."/>
            <person name="Mavromatis K."/>
            <person name="Ivanova N."/>
            <person name="Markowitz V."/>
            <person name="Cheng J.-F."/>
            <person name="Hugenholtz P."/>
            <person name="Woyke T."/>
            <person name="Wu D."/>
            <person name="Gronow S."/>
            <person name="Wellnitz S."/>
            <person name="Brambilla E."/>
            <person name="Klenk H.-P."/>
            <person name="Eisen J.A."/>
        </authorList>
    </citation>
    <scope>NUCLEOTIDE SEQUENCE [LARGE SCALE GENOMIC DNA]</scope>
    <source>
        <strain evidence="3 4">DSM 2985</strain>
    </source>
</reference>
<feature type="domain" description="Sulfatase-modifying factor enzyme-like" evidence="1">
    <location>
        <begin position="475"/>
        <end position="636"/>
    </location>
</feature>
<dbReference type="Gene3D" id="3.90.1580.10">
    <property type="entry name" value="paralog of FGE (formylglycine-generating enzyme)"/>
    <property type="match status" value="1"/>
</dbReference>
<dbReference type="InterPro" id="IPR042095">
    <property type="entry name" value="SUMF_sf"/>
</dbReference>
<gene>
    <name evidence="3" type="ORF">TresaDRAFT_1057</name>
</gene>
<keyword evidence="4" id="KW-1185">Reference proteome</keyword>
<comment type="caution">
    <text evidence="3">The sequence shown here is derived from an EMBL/GenBank/DDBJ whole genome shotgun (WGS) entry which is preliminary data.</text>
</comment>
<sequence>MSNRCYLYSLNTLPGESGMKAIGLSECEYEIPLIYRILVSANPQATKSIIFESEENIAITADYEGGVRALEAFAQKLGDEDCEEESSKIFKIIDFLKDEQNAQKYIHIECGEIFEMADDFEEYADEMDFLKAMNERFLEEISHIDSLIDHAVAAVKLGATSGLETLGETPWTNELFCMPAPQEPPANRVHYGTEEGQLYLYSLSALPSEENVNVITLSSFYSAVPLIFKILVSQNPKLTETIINERFEKEGKIAITADYEKGLEELKRFFDKASLRLKEYSKNYEGELVVFMTKVNKLLSFLEDSHNKQKYIHLECADSLYKGHGEESLEERTRAFLSDFEYLPFFIDQEIKRLQELTYLEMDALDLSYHWSNERHENLLKDTYHYTDCNDEEYEEDDDEDFYSDEDFEETDTCITGTIEDAYAHFTTVRIEPPSGSVEMLKTPINQEQSNCAMDFEYQKLSRLSLAGEDNVLDSVNFYNAIIYCNALSITCNLEPCYSVDGETNPKKWQLFSQNPAQKNPEIVFDKDANGWRLPTKEEWLFCAGKLPKSQDWLDDLVVYRKNAKYLYLQVADKNENKFGLYDMYGLVWEWVWSEENENGERLLLGGSWRSTKEELLSEKWAEPMLGDYDFGFRICRNAGTELPEDVNAHVKDWDNFTETGKRLSKEELYWENNDKIFGTPSDEENKAYLNLLPKSIIKEPHIIQVGKRKAPCGVFYIVEDEPFAVEMLPKEVRNLAFCRILFFDKNKNIIDDVEFDRARFSLTWLCNFNHTVRFFEVIDKNTYIIFKKGLSLEEIHSLLTSAYNYRKIDDAGFDAMSKKTISDIAREKIKSLFHKDDDDTEQKPITQSRVLDVPKKEFSQSDEDEASKIDANDIIQEMELTELGKEKARCGVFHIEEDKPFAVEMCPKEARKLAFCRIVFLDKDKNIIGDVDFNRARFSLMKWEKGSVRYNENIKIGTCIIFKKGLSLEEMKFIIATAEPFRNIDDAGYDELSQKTIKDLVAEKVKSVLQNIQQLKTEKVPYSKKTSKMVLDEVKKRSKTSVLNLTAEKCESAEEESIVFTTFSKFGGYPYWKKGKEFPTDENGRKMILLAQLNFERMYLGNLPDFPTTGILQFFISPYDDESGFDYNNPLSQKNWRVVYHKKIGNALNVEKLKAMGVKTAEDFRDTDGVYLPFCDTFELDIDEDTDYINPCCEERFERLVREVIKDLGLKEPEENTSVDEIFDKKVYEEYWNECNEGGHKVGGYPMFCQGDARDRSDELKDHNVLLLQIDTDEGIMWGDSGVANFFIKREDLRNLDFSKVFYTWDCC</sequence>
<protein>
    <submittedName>
        <fullName evidence="3">Uncharacterized protein</fullName>
    </submittedName>
</protein>
<name>H7EL43_9SPIR</name>
<evidence type="ECO:0000259" key="1">
    <source>
        <dbReference type="Pfam" id="PF03781"/>
    </source>
</evidence>
<dbReference type="eggNOG" id="COG3878">
    <property type="taxonomic scope" value="Bacteria"/>
</dbReference>
<dbReference type="STRING" id="907348.TresaDRAFT_1057"/>
<feature type="domain" description="DUF7822" evidence="2">
    <location>
        <begin position="207"/>
        <end position="355"/>
    </location>
</feature>